<evidence type="ECO:0000313" key="2">
    <source>
        <dbReference type="EMBL" id="KOY21771.1"/>
    </source>
</evidence>
<dbReference type="AlphaFoldDB" id="A0AAW3IPL7"/>
<comment type="caution">
    <text evidence="2">The sequence shown here is derived from an EMBL/GenBank/DDBJ whole genome shotgun (WGS) entry which is preliminary data.</text>
</comment>
<sequence>MRGLVLILSLWSCAVMAGQKVFVDSGKVIPIQIPTGQDVVIQFDEGQMVGVVPSSESYMAIESISQKKQVTIYGRSLTEKPIEVMFRGLDTNYVTKTTIEVVEHDDVPLNIAIQKKEQSVAAASSTRLSRAYSDYWDNPEFQNSSSLHDYDEKAAFLLRYVNQTFGPRYAIEKPPFPIRKISSFTPQPVEHLYRRGYLRALATEVYYGGGMTAIVFELKNTSLVPHEFEPFNVRGDFWTINPWKRNYDVNEKGILIGVVKGRLDRGMFKALGEGIK</sequence>
<proteinExistence type="predicted"/>
<organism evidence="2 3">
    <name type="scientific">Vibrio parahaemolyticus</name>
    <dbReference type="NCBI Taxonomy" id="670"/>
    <lineage>
        <taxon>Bacteria</taxon>
        <taxon>Pseudomonadati</taxon>
        <taxon>Pseudomonadota</taxon>
        <taxon>Gammaproteobacteria</taxon>
        <taxon>Vibrionales</taxon>
        <taxon>Vibrionaceae</taxon>
        <taxon>Vibrio</taxon>
    </lineage>
</organism>
<protein>
    <submittedName>
        <fullName evidence="2">Uncharacterized protein</fullName>
    </submittedName>
</protein>
<feature type="chain" id="PRO_5043498280" evidence="1">
    <location>
        <begin position="18"/>
        <end position="276"/>
    </location>
</feature>
<feature type="signal peptide" evidence="1">
    <location>
        <begin position="1"/>
        <end position="17"/>
    </location>
</feature>
<reference evidence="2 3" key="1">
    <citation type="submission" date="2015-07" db="EMBL/GenBank/DDBJ databases">
        <title>Foodborne Vibrio parahaemolyticus Isolates.</title>
        <authorList>
            <person name="Ronholm J."/>
            <person name="Petronella N."/>
            <person name="Kenwell R."/>
            <person name="Banerjee S."/>
        </authorList>
    </citation>
    <scope>NUCLEOTIDE SEQUENCE [LARGE SCALE GENOMIC DNA]</scope>
    <source>
        <strain evidence="2 3">HS-06-05</strain>
    </source>
</reference>
<name>A0AAW3IPL7_VIBPH</name>
<dbReference type="EMBL" id="LIRS01000133">
    <property type="protein sequence ID" value="KOY21771.1"/>
    <property type="molecule type" value="Genomic_DNA"/>
</dbReference>
<evidence type="ECO:0000313" key="3">
    <source>
        <dbReference type="Proteomes" id="UP000037697"/>
    </source>
</evidence>
<keyword evidence="1" id="KW-0732">Signal</keyword>
<dbReference type="Proteomes" id="UP000037697">
    <property type="component" value="Unassembled WGS sequence"/>
</dbReference>
<accession>A0AAW3IPL7</accession>
<evidence type="ECO:0000256" key="1">
    <source>
        <dbReference type="SAM" id="SignalP"/>
    </source>
</evidence>
<gene>
    <name evidence="2" type="ORF">ACX05_21625</name>
</gene>